<proteinExistence type="predicted"/>
<dbReference type="EMBL" id="CP046640">
    <property type="protein sequence ID" value="QTL99652.1"/>
    <property type="molecule type" value="Genomic_DNA"/>
</dbReference>
<dbReference type="AlphaFoldDB" id="A0A8A7KPC1"/>
<dbReference type="InterPro" id="IPR003594">
    <property type="entry name" value="HATPase_dom"/>
</dbReference>
<evidence type="ECO:0000259" key="1">
    <source>
        <dbReference type="Pfam" id="PF02518"/>
    </source>
</evidence>
<gene>
    <name evidence="2" type="ORF">GM661_17680</name>
</gene>
<name>A0A8A7KPC1_9FIRM</name>
<dbReference type="KEGG" id="ifn:GM661_17680"/>
<evidence type="ECO:0000313" key="2">
    <source>
        <dbReference type="EMBL" id="QTL99652.1"/>
    </source>
</evidence>
<organism evidence="2 3">
    <name type="scientific">Iocasia fonsfrigidae</name>
    <dbReference type="NCBI Taxonomy" id="2682810"/>
    <lineage>
        <taxon>Bacteria</taxon>
        <taxon>Bacillati</taxon>
        <taxon>Bacillota</taxon>
        <taxon>Clostridia</taxon>
        <taxon>Halanaerobiales</taxon>
        <taxon>Halanaerobiaceae</taxon>
        <taxon>Iocasia</taxon>
    </lineage>
</organism>
<accession>A0A8A7KPC1</accession>
<dbReference type="Proteomes" id="UP000665020">
    <property type="component" value="Chromosome"/>
</dbReference>
<sequence>MEEHAILEKEIDKGDFSRGGEASSELKALLRKLGINNTIIRRAAIVTYELEMNIIIHSEGGNIKAAVSSDEIFIYIDDEGPGIEDLEKAFQPGYSTASDEVREMGFGAGMGLVNVKNYSDQLEIDTAPGEGTSIKVVIAIK</sequence>
<dbReference type="Pfam" id="PF02518">
    <property type="entry name" value="HATPase_c"/>
    <property type="match status" value="1"/>
</dbReference>
<dbReference type="SUPFAM" id="SSF55874">
    <property type="entry name" value="ATPase domain of HSP90 chaperone/DNA topoisomerase II/histidine kinase"/>
    <property type="match status" value="1"/>
</dbReference>
<keyword evidence="3" id="KW-1185">Reference proteome</keyword>
<dbReference type="RefSeq" id="WP_125986699.1">
    <property type="nucleotide sequence ID" value="NZ_CP046640.1"/>
</dbReference>
<dbReference type="Gene3D" id="3.30.565.10">
    <property type="entry name" value="Histidine kinase-like ATPase, C-terminal domain"/>
    <property type="match status" value="1"/>
</dbReference>
<dbReference type="InterPro" id="IPR036890">
    <property type="entry name" value="HATPase_C_sf"/>
</dbReference>
<reference evidence="2" key="1">
    <citation type="submission" date="2019-12" db="EMBL/GenBank/DDBJ databases">
        <authorList>
            <person name="zhang j."/>
            <person name="sun C.M."/>
        </authorList>
    </citation>
    <scope>NUCLEOTIDE SEQUENCE</scope>
    <source>
        <strain evidence="2">NS-1</strain>
    </source>
</reference>
<feature type="domain" description="Histidine kinase/HSP90-like ATPase" evidence="1">
    <location>
        <begin position="43"/>
        <end position="138"/>
    </location>
</feature>
<protein>
    <submittedName>
        <fullName evidence="2">Anti-sigma regulatory factor</fullName>
    </submittedName>
</protein>
<evidence type="ECO:0000313" key="3">
    <source>
        <dbReference type="Proteomes" id="UP000665020"/>
    </source>
</evidence>